<organism evidence="1 2">
    <name type="scientific">Rattus norvegicus</name>
    <name type="common">Rat</name>
    <dbReference type="NCBI Taxonomy" id="10116"/>
    <lineage>
        <taxon>Eukaryota</taxon>
        <taxon>Metazoa</taxon>
        <taxon>Chordata</taxon>
        <taxon>Craniata</taxon>
        <taxon>Vertebrata</taxon>
        <taxon>Euteleostomi</taxon>
        <taxon>Mammalia</taxon>
        <taxon>Eutheria</taxon>
        <taxon>Euarchontoglires</taxon>
        <taxon>Glires</taxon>
        <taxon>Rodentia</taxon>
        <taxon>Myomorpha</taxon>
        <taxon>Muroidea</taxon>
        <taxon>Muridae</taxon>
        <taxon>Murinae</taxon>
        <taxon>Rattus</taxon>
    </lineage>
</organism>
<gene>
    <name evidence="1" type="ORF">rCG_57220</name>
</gene>
<accession>A6KPG2</accession>
<evidence type="ECO:0000313" key="2">
    <source>
        <dbReference type="Proteomes" id="UP000234681"/>
    </source>
</evidence>
<dbReference type="Proteomes" id="UP000234681">
    <property type="component" value="Chromosome 14"/>
</dbReference>
<proteinExistence type="predicted"/>
<protein>
    <submittedName>
        <fullName evidence="1">RCG57220</fullName>
    </submittedName>
</protein>
<sequence>MQETIYACSCGYARVCAFISGHKHLCACYCMQNYSSSVVWYVYPGVYVRIHMHVCVDSRFSPYCIRLSGISTLKFTANHLAG</sequence>
<evidence type="ECO:0000313" key="1">
    <source>
        <dbReference type="EMBL" id="EDL84003.1"/>
    </source>
</evidence>
<dbReference type="AlphaFoldDB" id="A6KPG2"/>
<dbReference type="EMBL" id="CH474079">
    <property type="protein sequence ID" value="EDL84003.1"/>
    <property type="molecule type" value="Genomic_DNA"/>
</dbReference>
<name>A6KPG2_RAT</name>
<reference evidence="1 2" key="1">
    <citation type="submission" date="2005-09" db="EMBL/GenBank/DDBJ databases">
        <authorList>
            <person name="Mural R.J."/>
            <person name="Li P.W."/>
            <person name="Adams M.D."/>
            <person name="Amanatides P.G."/>
            <person name="Baden-Tillson H."/>
            <person name="Barnstead M."/>
            <person name="Chin S.H."/>
            <person name="Dew I."/>
            <person name="Evans C.A."/>
            <person name="Ferriera S."/>
            <person name="Flanigan M."/>
            <person name="Fosler C."/>
            <person name="Glodek A."/>
            <person name="Gu Z."/>
            <person name="Holt R.A."/>
            <person name="Jennings D."/>
            <person name="Kraft C.L."/>
            <person name="Lu F."/>
            <person name="Nguyen T."/>
            <person name="Nusskern D.R."/>
            <person name="Pfannkoch C.M."/>
            <person name="Sitter C."/>
            <person name="Sutton G.G."/>
            <person name="Venter J.C."/>
            <person name="Wang Z."/>
            <person name="Woodage T."/>
            <person name="Zheng X.H."/>
            <person name="Zhong F."/>
        </authorList>
    </citation>
    <scope>NUCLEOTIDE SEQUENCE [LARGE SCALE GENOMIC DNA]</scope>
    <source>
        <strain>BN</strain>
        <strain evidence="2">Sprague-Dawley</strain>
    </source>
</reference>